<comment type="caution">
    <text evidence="8">The sequence shown here is derived from an EMBL/GenBank/DDBJ whole genome shotgun (WGS) entry which is preliminary data.</text>
</comment>
<dbReference type="InterPro" id="IPR029016">
    <property type="entry name" value="GAF-like_dom_sf"/>
</dbReference>
<dbReference type="GO" id="GO:0003700">
    <property type="term" value="F:DNA-binding transcription factor activity"/>
    <property type="evidence" value="ECO:0007669"/>
    <property type="project" value="TreeGrafter"/>
</dbReference>
<dbReference type="InterPro" id="IPR036388">
    <property type="entry name" value="WH-like_DNA-bd_sf"/>
</dbReference>
<accession>A0A3R9QND3</accession>
<dbReference type="EMBL" id="RBVX01000002">
    <property type="protein sequence ID" value="RSL34712.1"/>
    <property type="molecule type" value="Genomic_DNA"/>
</dbReference>
<dbReference type="InterPro" id="IPR014757">
    <property type="entry name" value="Tscrpt_reg_IclR_C"/>
</dbReference>
<protein>
    <recommendedName>
        <fullName evidence="5">Glycerol operon regulatory protein</fullName>
    </recommendedName>
</protein>
<dbReference type="Pfam" id="PF09339">
    <property type="entry name" value="HTH_IclR"/>
    <property type="match status" value="1"/>
</dbReference>
<organism evidence="8 9">
    <name type="scientific">Salibacterium salarium</name>
    <dbReference type="NCBI Taxonomy" id="284579"/>
    <lineage>
        <taxon>Bacteria</taxon>
        <taxon>Bacillati</taxon>
        <taxon>Bacillota</taxon>
        <taxon>Bacilli</taxon>
        <taxon>Bacillales</taxon>
        <taxon>Bacillaceae</taxon>
    </lineage>
</organism>
<sequence length="257" mass="29291">MVKSVDRAMTIIQLVSTRKDGYSVTELAENLGLNKSSIFRIVTTLIEHGFIQQDEETKKYRLGYQYLELSSKLLDSIDIRKEATPFLKELEEWTNEVIHLVIYSQQEAVYIEKLEGNETLRMHSQVGKRAPMHCTSAGKTILAHLPEKEVKEMIEQKGLPKHTEKTMTTEAELMKNIRDIRTNGFGVERDENEVGITCMAVPIFNFRGDIAGSISISGPSIRMSEERIDQLKDPFMTIGYKVSRRLGYARTTNGEEV</sequence>
<dbReference type="GO" id="GO:0003677">
    <property type="term" value="F:DNA binding"/>
    <property type="evidence" value="ECO:0007669"/>
    <property type="project" value="UniProtKB-KW"/>
</dbReference>
<dbReference type="FunFam" id="1.10.10.10:FF:000056">
    <property type="entry name" value="IclR family transcriptional regulator"/>
    <property type="match status" value="1"/>
</dbReference>
<evidence type="ECO:0000256" key="5">
    <source>
        <dbReference type="ARBA" id="ARBA00070406"/>
    </source>
</evidence>
<dbReference type="PROSITE" id="PS51077">
    <property type="entry name" value="HTH_ICLR"/>
    <property type="match status" value="1"/>
</dbReference>
<evidence type="ECO:0000256" key="4">
    <source>
        <dbReference type="ARBA" id="ARBA00058938"/>
    </source>
</evidence>
<dbReference type="SUPFAM" id="SSF55781">
    <property type="entry name" value="GAF domain-like"/>
    <property type="match status" value="1"/>
</dbReference>
<keyword evidence="9" id="KW-1185">Reference proteome</keyword>
<evidence type="ECO:0000313" key="9">
    <source>
        <dbReference type="Proteomes" id="UP000275076"/>
    </source>
</evidence>
<evidence type="ECO:0000256" key="3">
    <source>
        <dbReference type="ARBA" id="ARBA00023163"/>
    </source>
</evidence>
<dbReference type="SUPFAM" id="SSF46785">
    <property type="entry name" value="Winged helix' DNA-binding domain"/>
    <property type="match status" value="1"/>
</dbReference>
<dbReference type="AlphaFoldDB" id="A0A3R9QND3"/>
<evidence type="ECO:0000259" key="7">
    <source>
        <dbReference type="PROSITE" id="PS51078"/>
    </source>
</evidence>
<dbReference type="Pfam" id="PF01614">
    <property type="entry name" value="IclR_C"/>
    <property type="match status" value="1"/>
</dbReference>
<feature type="domain" description="HTH iclR-type" evidence="6">
    <location>
        <begin position="2"/>
        <end position="64"/>
    </location>
</feature>
<dbReference type="SMART" id="SM00346">
    <property type="entry name" value="HTH_ICLR"/>
    <property type="match status" value="1"/>
</dbReference>
<evidence type="ECO:0000313" key="8">
    <source>
        <dbReference type="EMBL" id="RSL34712.1"/>
    </source>
</evidence>
<dbReference type="PANTHER" id="PTHR30136">
    <property type="entry name" value="HELIX-TURN-HELIX TRANSCRIPTIONAL REGULATOR, ICLR FAMILY"/>
    <property type="match status" value="1"/>
</dbReference>
<dbReference type="InterPro" id="IPR036390">
    <property type="entry name" value="WH_DNA-bd_sf"/>
</dbReference>
<dbReference type="GO" id="GO:0045892">
    <property type="term" value="P:negative regulation of DNA-templated transcription"/>
    <property type="evidence" value="ECO:0007669"/>
    <property type="project" value="TreeGrafter"/>
</dbReference>
<dbReference type="PANTHER" id="PTHR30136:SF35">
    <property type="entry name" value="HTH-TYPE TRANSCRIPTIONAL REGULATOR RV1719"/>
    <property type="match status" value="1"/>
</dbReference>
<dbReference type="Gene3D" id="3.30.450.40">
    <property type="match status" value="1"/>
</dbReference>
<evidence type="ECO:0000256" key="2">
    <source>
        <dbReference type="ARBA" id="ARBA00023125"/>
    </source>
</evidence>
<dbReference type="RefSeq" id="WP_125554108.1">
    <property type="nucleotide sequence ID" value="NZ_RBVX01000002.1"/>
</dbReference>
<comment type="function">
    <text evidence="4">May be an activator protein for the gylABX operon.</text>
</comment>
<name>A0A3R9QND3_9BACI</name>
<dbReference type="InterPro" id="IPR050707">
    <property type="entry name" value="HTH_MetabolicPath_Reg"/>
</dbReference>
<evidence type="ECO:0000256" key="1">
    <source>
        <dbReference type="ARBA" id="ARBA00023015"/>
    </source>
</evidence>
<dbReference type="Proteomes" id="UP000275076">
    <property type="component" value="Unassembled WGS sequence"/>
</dbReference>
<dbReference type="OrthoDB" id="9791752at2"/>
<dbReference type="Gene3D" id="1.10.10.10">
    <property type="entry name" value="Winged helix-like DNA-binding domain superfamily/Winged helix DNA-binding domain"/>
    <property type="match status" value="1"/>
</dbReference>
<keyword evidence="2" id="KW-0238">DNA-binding</keyword>
<reference evidence="8 9" key="1">
    <citation type="submission" date="2018-10" db="EMBL/GenBank/DDBJ databases">
        <title>Draft genome sequence of Bacillus salarius IM0101, isolated from a hypersaline soil in Inner Mongolia, China.</title>
        <authorList>
            <person name="Yamprayoonswat W."/>
            <person name="Boonvisut S."/>
            <person name="Jumpathong W."/>
            <person name="Sittihan S."/>
            <person name="Ruangsuj P."/>
            <person name="Wanthongcharoen S."/>
            <person name="Thongpramul N."/>
            <person name="Pimmason S."/>
            <person name="Yu B."/>
            <person name="Yasawong M."/>
        </authorList>
    </citation>
    <scope>NUCLEOTIDE SEQUENCE [LARGE SCALE GENOMIC DNA]</scope>
    <source>
        <strain evidence="8 9">IM0101</strain>
    </source>
</reference>
<gene>
    <name evidence="8" type="ORF">D7Z54_02400</name>
</gene>
<keyword evidence="3" id="KW-0804">Transcription</keyword>
<evidence type="ECO:0000259" key="6">
    <source>
        <dbReference type="PROSITE" id="PS51077"/>
    </source>
</evidence>
<proteinExistence type="predicted"/>
<dbReference type="PROSITE" id="PS51078">
    <property type="entry name" value="ICLR_ED"/>
    <property type="match status" value="1"/>
</dbReference>
<keyword evidence="1" id="KW-0805">Transcription regulation</keyword>
<dbReference type="InterPro" id="IPR005471">
    <property type="entry name" value="Tscrpt_reg_IclR_N"/>
</dbReference>
<feature type="domain" description="IclR-ED" evidence="7">
    <location>
        <begin position="65"/>
        <end position="248"/>
    </location>
</feature>